<organism evidence="7 8">
    <name type="scientific">Cannabis sativa</name>
    <name type="common">Hemp</name>
    <name type="synonym">Marijuana</name>
    <dbReference type="NCBI Taxonomy" id="3483"/>
    <lineage>
        <taxon>Eukaryota</taxon>
        <taxon>Viridiplantae</taxon>
        <taxon>Streptophyta</taxon>
        <taxon>Embryophyta</taxon>
        <taxon>Tracheophyta</taxon>
        <taxon>Spermatophyta</taxon>
        <taxon>Magnoliopsida</taxon>
        <taxon>eudicotyledons</taxon>
        <taxon>Gunneridae</taxon>
        <taxon>Pentapetalae</taxon>
        <taxon>rosids</taxon>
        <taxon>fabids</taxon>
        <taxon>Rosales</taxon>
        <taxon>Cannabaceae</taxon>
        <taxon>Cannabis</taxon>
    </lineage>
</organism>
<evidence type="ECO:0000256" key="3">
    <source>
        <dbReference type="ARBA" id="ARBA00022692"/>
    </source>
</evidence>
<comment type="similarity">
    <text evidence="2">Belongs to the major facilitator superfamily. Proton-dependent oligopeptide transporter (POT/PTR) (TC 2.A.17) family.</text>
</comment>
<evidence type="ECO:0000256" key="2">
    <source>
        <dbReference type="ARBA" id="ARBA00005982"/>
    </source>
</evidence>
<comment type="subcellular location">
    <subcellularLocation>
        <location evidence="1">Membrane</location>
        <topology evidence="1">Multi-pass membrane protein</topology>
    </subcellularLocation>
</comment>
<dbReference type="SUPFAM" id="SSF103473">
    <property type="entry name" value="MFS general substrate transporter"/>
    <property type="match status" value="1"/>
</dbReference>
<feature type="transmembrane region" description="Helical" evidence="6">
    <location>
        <begin position="30"/>
        <end position="60"/>
    </location>
</feature>
<dbReference type="OMA" id="CFLWCAM"/>
<dbReference type="Proteomes" id="UP000596661">
    <property type="component" value="Chromosome 9"/>
</dbReference>
<feature type="transmembrane region" description="Helical" evidence="6">
    <location>
        <begin position="213"/>
        <end position="232"/>
    </location>
</feature>
<evidence type="ECO:0000256" key="5">
    <source>
        <dbReference type="ARBA" id="ARBA00023136"/>
    </source>
</evidence>
<feature type="transmembrane region" description="Helical" evidence="6">
    <location>
        <begin position="342"/>
        <end position="361"/>
    </location>
</feature>
<protein>
    <submittedName>
        <fullName evidence="7">Uncharacterized protein</fullName>
    </submittedName>
</protein>
<feature type="transmembrane region" description="Helical" evidence="6">
    <location>
        <begin position="373"/>
        <end position="393"/>
    </location>
</feature>
<evidence type="ECO:0000256" key="1">
    <source>
        <dbReference type="ARBA" id="ARBA00004141"/>
    </source>
</evidence>
<dbReference type="PANTHER" id="PTHR11654">
    <property type="entry name" value="OLIGOPEPTIDE TRANSPORTER-RELATED"/>
    <property type="match status" value="1"/>
</dbReference>
<keyword evidence="8" id="KW-1185">Reference proteome</keyword>
<feature type="transmembrane region" description="Helical" evidence="6">
    <location>
        <begin position="286"/>
        <end position="307"/>
    </location>
</feature>
<dbReference type="InterPro" id="IPR000109">
    <property type="entry name" value="POT_fam"/>
</dbReference>
<evidence type="ECO:0000256" key="6">
    <source>
        <dbReference type="SAM" id="Phobius"/>
    </source>
</evidence>
<dbReference type="EnsemblPlants" id="evm.model.09.1643">
    <property type="protein sequence ID" value="cds.evm.model.09.1643"/>
    <property type="gene ID" value="evm.TU.09.1643"/>
</dbReference>
<sequence length="470" mass="51962">MKGDELVEGKLDWKGRTALKYKHGGFRASMLILGTFAFENLATLALAVNLITYFIAFLHFQVADAANHLTNFMGTSYILSILMALLADTLVGRFRITLISALLELMGFTLLTIQASMPKLKPPPCNLLDPTATCEEISGGNKALLFVGLYMLACGSGGLKAGLPTHGADQFEENDPKEAKQMSSFFNLLLLALCLGGAISLTLLVWIQDNKGWDWGFGVSTIAIFLSIILFAQTMDRSVISPSFKIPPASLAILPVIFLIFLIPIYDRLVVPFLRRLTGIPTGVTHLQRIGVGLILSAISMAVAAILEVKRKGVARDHGLLEAIPQVQALPISIFWLSFQYFIFGIADMFTYVGLLEFFYSEAPKALKSFSTSFLWTSMALGYFLSTILVKIVNSATKKSTRSGGWLVGNNLNTNHLNLFYWLLSIMSLINFVVYLFVAKRYKYRVQISTSPTNVNYYHSNEIEQKSNAL</sequence>
<evidence type="ECO:0000313" key="7">
    <source>
        <dbReference type="EnsemblPlants" id="cds.evm.model.09.1643"/>
    </source>
</evidence>
<dbReference type="InterPro" id="IPR036259">
    <property type="entry name" value="MFS_trans_sf"/>
</dbReference>
<dbReference type="GO" id="GO:0022857">
    <property type="term" value="F:transmembrane transporter activity"/>
    <property type="evidence" value="ECO:0007669"/>
    <property type="project" value="InterPro"/>
</dbReference>
<dbReference type="Gene3D" id="1.20.1250.20">
    <property type="entry name" value="MFS general substrate transporter like domains"/>
    <property type="match status" value="2"/>
</dbReference>
<dbReference type="Pfam" id="PF00854">
    <property type="entry name" value="PTR2"/>
    <property type="match status" value="1"/>
</dbReference>
<dbReference type="Gramene" id="evm.model.09.1643">
    <property type="protein sequence ID" value="cds.evm.model.09.1643"/>
    <property type="gene ID" value="evm.TU.09.1643"/>
</dbReference>
<accession>A0A803QF36</accession>
<dbReference type="GO" id="GO:0016020">
    <property type="term" value="C:membrane"/>
    <property type="evidence" value="ECO:0007669"/>
    <property type="project" value="UniProtKB-SubCell"/>
</dbReference>
<feature type="transmembrane region" description="Helical" evidence="6">
    <location>
        <begin position="72"/>
        <end position="91"/>
    </location>
</feature>
<evidence type="ECO:0000256" key="4">
    <source>
        <dbReference type="ARBA" id="ARBA00022989"/>
    </source>
</evidence>
<reference evidence="7" key="1">
    <citation type="submission" date="2018-11" db="EMBL/GenBank/DDBJ databases">
        <authorList>
            <person name="Grassa J C."/>
        </authorList>
    </citation>
    <scope>NUCLEOTIDE SEQUENCE [LARGE SCALE GENOMIC DNA]</scope>
</reference>
<proteinExistence type="inferred from homology"/>
<dbReference type="AlphaFoldDB" id="A0A803QF36"/>
<feature type="transmembrane region" description="Helical" evidence="6">
    <location>
        <begin position="98"/>
        <end position="117"/>
    </location>
</feature>
<dbReference type="EMBL" id="UZAU01000774">
    <property type="status" value="NOT_ANNOTATED_CDS"/>
    <property type="molecule type" value="Genomic_DNA"/>
</dbReference>
<feature type="transmembrane region" description="Helical" evidence="6">
    <location>
        <begin position="419"/>
        <end position="438"/>
    </location>
</feature>
<feature type="transmembrane region" description="Helical" evidence="6">
    <location>
        <begin position="244"/>
        <end position="266"/>
    </location>
</feature>
<name>A0A803QF36_CANSA</name>
<feature type="transmembrane region" description="Helical" evidence="6">
    <location>
        <begin position="184"/>
        <end position="207"/>
    </location>
</feature>
<keyword evidence="5 6" id="KW-0472">Membrane</keyword>
<keyword evidence="3 6" id="KW-0812">Transmembrane</keyword>
<reference evidence="7" key="2">
    <citation type="submission" date="2021-03" db="UniProtKB">
        <authorList>
            <consortium name="EnsemblPlants"/>
        </authorList>
    </citation>
    <scope>IDENTIFICATION</scope>
</reference>
<evidence type="ECO:0000313" key="8">
    <source>
        <dbReference type="Proteomes" id="UP000596661"/>
    </source>
</evidence>
<keyword evidence="4 6" id="KW-1133">Transmembrane helix</keyword>